<evidence type="ECO:0000313" key="3">
    <source>
        <dbReference type="EMBL" id="PJC01719.1"/>
    </source>
</evidence>
<dbReference type="EMBL" id="PFSX01000010">
    <property type="protein sequence ID" value="PJC01719.1"/>
    <property type="molecule type" value="Genomic_DNA"/>
</dbReference>
<evidence type="ECO:0000256" key="1">
    <source>
        <dbReference type="SAM" id="Phobius"/>
    </source>
</evidence>
<name>A0A2H9RDK9_HUBC1</name>
<accession>A0A2H9RDK9</accession>
<gene>
    <name evidence="3" type="ORF">CO072_00285</name>
</gene>
<dbReference type="Proteomes" id="UP000231232">
    <property type="component" value="Unassembled WGS sequence"/>
</dbReference>
<feature type="domain" description="CAAX prenyl protease 2/Lysostaphin resistance protein A-like" evidence="2">
    <location>
        <begin position="154"/>
        <end position="249"/>
    </location>
</feature>
<sequence>MERQTFNINNTEHFNKKQDTNYSSILDIFIAISFIFLLAVLVLTFEQNMKWGIIFGFMIFVYFFARVYDMIDKTETITTIGVEDSQNKPLGFSAIPNSWIFWGSIIFFFIYTFFVASGYHYNIVVGAPQFNTAGFTFNIAGLQSMLYGDFLNAILSAFAGIAETIFFFGFVFPSIISNLVHKFRLDKIIAVIIGVIIVSSIFTIFHLAVYGLNEVALLNLFVFAIFNCIILSLLHNIFPLIAWHSANNLGLSQWVHTFLNQLENIL</sequence>
<protein>
    <recommendedName>
        <fullName evidence="2">CAAX prenyl protease 2/Lysostaphin resistance protein A-like domain-containing protein</fullName>
    </recommendedName>
</protein>
<feature type="transmembrane region" description="Helical" evidence="1">
    <location>
        <begin position="153"/>
        <end position="176"/>
    </location>
</feature>
<feature type="transmembrane region" description="Helical" evidence="1">
    <location>
        <begin position="51"/>
        <end position="68"/>
    </location>
</feature>
<feature type="transmembrane region" description="Helical" evidence="1">
    <location>
        <begin position="188"/>
        <end position="209"/>
    </location>
</feature>
<feature type="transmembrane region" description="Helical" evidence="1">
    <location>
        <begin position="215"/>
        <end position="234"/>
    </location>
</feature>
<evidence type="ECO:0000313" key="4">
    <source>
        <dbReference type="Proteomes" id="UP000231232"/>
    </source>
</evidence>
<evidence type="ECO:0000259" key="2">
    <source>
        <dbReference type="Pfam" id="PF02517"/>
    </source>
</evidence>
<feature type="transmembrane region" description="Helical" evidence="1">
    <location>
        <begin position="25"/>
        <end position="45"/>
    </location>
</feature>
<dbReference type="InterPro" id="IPR003675">
    <property type="entry name" value="Rce1/LyrA-like_dom"/>
</dbReference>
<dbReference type="AlphaFoldDB" id="A0A2H9RDK9"/>
<dbReference type="Pfam" id="PF02517">
    <property type="entry name" value="Rce1-like"/>
    <property type="match status" value="1"/>
</dbReference>
<reference evidence="4" key="1">
    <citation type="submission" date="2017-09" db="EMBL/GenBank/DDBJ databases">
        <title>Depth-based differentiation of microbial function through sediment-hosted aquifers and enrichment of novel symbionts in the deep terrestrial subsurface.</title>
        <authorList>
            <person name="Probst A.J."/>
            <person name="Ladd B."/>
            <person name="Jarett J.K."/>
            <person name="Geller-Mcgrath D.E."/>
            <person name="Sieber C.M.K."/>
            <person name="Emerson J.B."/>
            <person name="Anantharaman K."/>
            <person name="Thomas B.C."/>
            <person name="Malmstrom R."/>
            <person name="Stieglmeier M."/>
            <person name="Klingl A."/>
            <person name="Woyke T."/>
            <person name="Ryan C.M."/>
            <person name="Banfield J.F."/>
        </authorList>
    </citation>
    <scope>NUCLEOTIDE SEQUENCE [LARGE SCALE GENOMIC DNA]</scope>
</reference>
<keyword evidence="1" id="KW-0812">Transmembrane</keyword>
<proteinExistence type="predicted"/>
<feature type="transmembrane region" description="Helical" evidence="1">
    <location>
        <begin position="99"/>
        <end position="121"/>
    </location>
</feature>
<comment type="caution">
    <text evidence="3">The sequence shown here is derived from an EMBL/GenBank/DDBJ whole genome shotgun (WGS) entry which is preliminary data.</text>
</comment>
<keyword evidence="1" id="KW-1133">Transmembrane helix</keyword>
<keyword evidence="1" id="KW-0472">Membrane</keyword>
<organism evidence="3 4">
    <name type="scientific">Huberarchaeum crystalense</name>
    <dbReference type="NCBI Taxonomy" id="2014257"/>
    <lineage>
        <taxon>Archaea</taxon>
        <taxon>Candidatus Huberarchaeota</taxon>
        <taxon>Candidatus Huberarchaeia</taxon>
        <taxon>Candidatus Huberarchaeales</taxon>
        <taxon>Candidatus Huberarchaeaceae</taxon>
        <taxon>Candidatus Huberarchaeum</taxon>
    </lineage>
</organism>